<dbReference type="InterPro" id="IPR017853">
    <property type="entry name" value="GH"/>
</dbReference>
<dbReference type="KEGG" id="cai:Caci_0387"/>
<name>C7PVI4_CATAD</name>
<evidence type="ECO:0000256" key="1">
    <source>
        <dbReference type="SAM" id="SignalP"/>
    </source>
</evidence>
<keyword evidence="1" id="KW-0732">Signal</keyword>
<dbReference type="eggNOG" id="COG3979">
    <property type="taxonomic scope" value="Bacteria"/>
</dbReference>
<accession>C7PVI4</accession>
<evidence type="ECO:0000313" key="3">
    <source>
        <dbReference type="EMBL" id="ACU69340.1"/>
    </source>
</evidence>
<dbReference type="CDD" id="cd06543">
    <property type="entry name" value="GH18_PF-ChiA-like"/>
    <property type="match status" value="1"/>
</dbReference>
<dbReference type="SUPFAM" id="SSF51445">
    <property type="entry name" value="(Trans)glycosidases"/>
    <property type="match status" value="1"/>
</dbReference>
<dbReference type="RefSeq" id="WP_012784635.1">
    <property type="nucleotide sequence ID" value="NC_013131.1"/>
</dbReference>
<protein>
    <submittedName>
        <fullName evidence="3">Sugar hydrolase</fullName>
    </submittedName>
</protein>
<dbReference type="InterPro" id="IPR001223">
    <property type="entry name" value="Glyco_hydro18_cat"/>
</dbReference>
<dbReference type="PROSITE" id="PS51910">
    <property type="entry name" value="GH18_2"/>
    <property type="match status" value="1"/>
</dbReference>
<dbReference type="Proteomes" id="UP000000851">
    <property type="component" value="Chromosome"/>
</dbReference>
<keyword evidence="3" id="KW-0378">Hydrolase</keyword>
<feature type="signal peptide" evidence="1">
    <location>
        <begin position="1"/>
        <end position="33"/>
    </location>
</feature>
<organism evidence="3 4">
    <name type="scientific">Catenulispora acidiphila (strain DSM 44928 / JCM 14897 / NBRC 102108 / NRRL B-24433 / ID139908)</name>
    <dbReference type="NCBI Taxonomy" id="479433"/>
    <lineage>
        <taxon>Bacteria</taxon>
        <taxon>Bacillati</taxon>
        <taxon>Actinomycetota</taxon>
        <taxon>Actinomycetes</taxon>
        <taxon>Catenulisporales</taxon>
        <taxon>Catenulisporaceae</taxon>
        <taxon>Catenulispora</taxon>
    </lineage>
</organism>
<dbReference type="STRING" id="479433.Caci_0387"/>
<evidence type="ECO:0000259" key="2">
    <source>
        <dbReference type="PROSITE" id="PS51910"/>
    </source>
</evidence>
<dbReference type="EMBL" id="CP001700">
    <property type="protein sequence ID" value="ACU69340.1"/>
    <property type="molecule type" value="Genomic_DNA"/>
</dbReference>
<dbReference type="GO" id="GO:0005975">
    <property type="term" value="P:carbohydrate metabolic process"/>
    <property type="evidence" value="ECO:0007669"/>
    <property type="project" value="InterPro"/>
</dbReference>
<reference evidence="3 4" key="1">
    <citation type="journal article" date="2009" name="Stand. Genomic Sci.">
        <title>Complete genome sequence of Catenulispora acidiphila type strain (ID 139908).</title>
        <authorList>
            <person name="Copeland A."/>
            <person name="Lapidus A."/>
            <person name="Glavina Del Rio T."/>
            <person name="Nolan M."/>
            <person name="Lucas S."/>
            <person name="Chen F."/>
            <person name="Tice H."/>
            <person name="Cheng J.F."/>
            <person name="Bruce D."/>
            <person name="Goodwin L."/>
            <person name="Pitluck S."/>
            <person name="Mikhailova N."/>
            <person name="Pati A."/>
            <person name="Ivanova N."/>
            <person name="Mavromatis K."/>
            <person name="Chen A."/>
            <person name="Palaniappan K."/>
            <person name="Chain P."/>
            <person name="Land M."/>
            <person name="Hauser L."/>
            <person name="Chang Y.J."/>
            <person name="Jeffries C.D."/>
            <person name="Chertkov O."/>
            <person name="Brettin T."/>
            <person name="Detter J.C."/>
            <person name="Han C."/>
            <person name="Ali Z."/>
            <person name="Tindall B.J."/>
            <person name="Goker M."/>
            <person name="Bristow J."/>
            <person name="Eisen J.A."/>
            <person name="Markowitz V."/>
            <person name="Hugenholtz P."/>
            <person name="Kyrpides N.C."/>
            <person name="Klenk H.P."/>
        </authorList>
    </citation>
    <scope>NUCLEOTIDE SEQUENCE [LARGE SCALE GENOMIC DNA]</scope>
    <source>
        <strain evidence="4">DSM 44928 / JCM 14897 / NBRC 102108 / NRRL B-24433 / ID139908</strain>
    </source>
</reference>
<dbReference type="OrthoDB" id="99456at2"/>
<dbReference type="HOGENOM" id="CLU_019399_0_0_11"/>
<dbReference type="GO" id="GO:0016787">
    <property type="term" value="F:hydrolase activity"/>
    <property type="evidence" value="ECO:0007669"/>
    <property type="project" value="UniProtKB-KW"/>
</dbReference>
<dbReference type="InParanoid" id="C7PVI4"/>
<dbReference type="PANTHER" id="PTHR42976:SF1">
    <property type="entry name" value="GH18 DOMAIN-CONTAINING PROTEIN-RELATED"/>
    <property type="match status" value="1"/>
</dbReference>
<feature type="chain" id="PRO_5002982227" evidence="1">
    <location>
        <begin position="34"/>
        <end position="315"/>
    </location>
</feature>
<dbReference type="PANTHER" id="PTHR42976">
    <property type="entry name" value="BIFUNCTIONAL CHITINASE/LYSOZYME-RELATED"/>
    <property type="match status" value="1"/>
</dbReference>
<dbReference type="Gene3D" id="3.20.20.80">
    <property type="entry name" value="Glycosidases"/>
    <property type="match status" value="1"/>
</dbReference>
<proteinExistence type="predicted"/>
<dbReference type="CAZy" id="GH18">
    <property type="family name" value="Glycoside Hydrolase Family 18"/>
</dbReference>
<evidence type="ECO:0000313" key="4">
    <source>
        <dbReference type="Proteomes" id="UP000000851"/>
    </source>
</evidence>
<dbReference type="AlphaFoldDB" id="C7PVI4"/>
<sequence precursor="true">MPRTVRKSLIAGAAFLLPAAAVGVAAGASTAAAATHAASFPAHYSAPYLQISSSDAKDMAADMAASGDKFYTLAFLTPKSGCTPEWEDGGDSVGAFSSQITALQNAGGNVIISFGGAEGGELAQTCTSVSSLEAAYAKVVSTYHVTRLDFDIEGSVLDNKTANSRRDQALAALQKANPAVQVDFTLPVDPTGLESNATALLSDAKSKGVAVNLVNIMTMDFGDGQNALKDAESGANATVPQLEKVFGVSSTKAWNMLGLTPIAGKNDDNENFTQANASTLESFAASKGVQELSFWEVDGYDKGVGYAYSKIFNKI</sequence>
<feature type="domain" description="GH18" evidence="2">
    <location>
        <begin position="42"/>
        <end position="315"/>
    </location>
</feature>
<dbReference type="InterPro" id="IPR052750">
    <property type="entry name" value="GH18_Chitinase"/>
</dbReference>
<gene>
    <name evidence="3" type="ordered locus">Caci_0387</name>
</gene>
<keyword evidence="4" id="KW-1185">Reference proteome</keyword>